<organism evidence="2 3">
    <name type="scientific">Candidatus Roizmanbacteria bacterium RIFOXYD1_FULL_38_12</name>
    <dbReference type="NCBI Taxonomy" id="1802093"/>
    <lineage>
        <taxon>Bacteria</taxon>
        <taxon>Candidatus Roizmaniibacteriota</taxon>
    </lineage>
</organism>
<dbReference type="EMBL" id="MGBR01000001">
    <property type="protein sequence ID" value="OGK73840.1"/>
    <property type="molecule type" value="Genomic_DNA"/>
</dbReference>
<feature type="transmembrane region" description="Helical" evidence="1">
    <location>
        <begin position="106"/>
        <end position="126"/>
    </location>
</feature>
<feature type="transmembrane region" description="Helical" evidence="1">
    <location>
        <begin position="7"/>
        <end position="30"/>
    </location>
</feature>
<name>A0A1F7L126_9BACT</name>
<evidence type="ECO:0000256" key="1">
    <source>
        <dbReference type="SAM" id="Phobius"/>
    </source>
</evidence>
<dbReference type="InterPro" id="IPR018580">
    <property type="entry name" value="Uncharacterised_YfhO"/>
</dbReference>
<keyword evidence="1" id="KW-0472">Membrane</keyword>
<accession>A0A1F7L126</accession>
<feature type="transmembrane region" description="Helical" evidence="1">
    <location>
        <begin position="309"/>
        <end position="326"/>
    </location>
</feature>
<dbReference type="AlphaFoldDB" id="A0A1F7L126"/>
<feature type="transmembrane region" description="Helical" evidence="1">
    <location>
        <begin position="471"/>
        <end position="490"/>
    </location>
</feature>
<feature type="transmembrane region" description="Helical" evidence="1">
    <location>
        <begin position="82"/>
        <end position="100"/>
    </location>
</feature>
<proteinExistence type="predicted"/>
<feature type="transmembrane region" description="Helical" evidence="1">
    <location>
        <begin position="732"/>
        <end position="752"/>
    </location>
</feature>
<feature type="transmembrane region" description="Helical" evidence="1">
    <location>
        <begin position="446"/>
        <end position="464"/>
    </location>
</feature>
<comment type="caution">
    <text evidence="2">The sequence shown here is derived from an EMBL/GenBank/DDBJ whole genome shotgun (WGS) entry which is preliminary data.</text>
</comment>
<feature type="transmembrane region" description="Helical" evidence="1">
    <location>
        <begin position="228"/>
        <end position="251"/>
    </location>
</feature>
<evidence type="ECO:0000313" key="3">
    <source>
        <dbReference type="Proteomes" id="UP000177050"/>
    </source>
</evidence>
<dbReference type="PANTHER" id="PTHR38454:SF1">
    <property type="entry name" value="INTEGRAL MEMBRANE PROTEIN"/>
    <property type="match status" value="1"/>
</dbReference>
<reference evidence="2 3" key="1">
    <citation type="journal article" date="2016" name="Nat. Commun.">
        <title>Thousands of microbial genomes shed light on interconnected biogeochemical processes in an aquifer system.</title>
        <authorList>
            <person name="Anantharaman K."/>
            <person name="Brown C.T."/>
            <person name="Hug L.A."/>
            <person name="Sharon I."/>
            <person name="Castelle C.J."/>
            <person name="Probst A.J."/>
            <person name="Thomas B.C."/>
            <person name="Singh A."/>
            <person name="Wilkins M.J."/>
            <person name="Karaoz U."/>
            <person name="Brodie E.L."/>
            <person name="Williams K.H."/>
            <person name="Hubbard S.S."/>
            <person name="Banfield J.F."/>
        </authorList>
    </citation>
    <scope>NUCLEOTIDE SEQUENCE [LARGE SCALE GENOMIC DNA]</scope>
</reference>
<feature type="transmembrane region" description="Helical" evidence="1">
    <location>
        <begin position="333"/>
        <end position="353"/>
    </location>
</feature>
<feature type="transmembrane region" description="Helical" evidence="1">
    <location>
        <begin position="182"/>
        <end position="198"/>
    </location>
</feature>
<keyword evidence="1" id="KW-1133">Transmembrane helix</keyword>
<dbReference type="PANTHER" id="PTHR38454">
    <property type="entry name" value="INTEGRAL MEMBRANE PROTEIN-RELATED"/>
    <property type="match status" value="1"/>
</dbReference>
<sequence>MSFLKKHYVNLFLVVALTFVFIFLLFHNFFKNPFYYFASDNSEIYFPSWVFIKTALRSFQFPLLNSFWFGGSLPFAATESSVFYTPYMLLNILMVNINSLNTAYLYYFYLEILHYFIASIGFYFLLKDGLKLNSFSSIFGAIIYACSGSMIGRFVHVIVIFTLAWLPYLYWSYLKFSETRKLIYATGVILSLIFIITGSHPQFTYYVFIFFGLFILYTTITIQKKERLYIFVYSVVLVVLACLLSAPKLLLTYELSQNIVHSTLETSIKNLYNSLHPLYFLTLLVPYLFGRHQIGYWGSEYPWGNWENFIYIGIIPFFLFIFALSYKNKKYLFLFLLNLVIAVFFLLGKYNVVSIFMNQKLPLSQSISMISKMTFMFHFFLSVLVAIGIHIFWEQKNKRNTYIMLFVVTAIFIFTLFYLKNNFELLLPSNRPIPTPLAKEFASKNIFVTFLLFGGGAAIIWLSVLLRRKKILYVLILVYMADIFINGGFFNPIDSAPSSPDSYFGTNTTISKIKEDPDVFRVHSLNPRNINMIQSVESTYGYHTIETKAYHFVVPYLENSNILDLLNVKYALSAPTPPSRFIQLQPSLWLNTSFLNRVSFIPSYRLVDQVEQIVPVLTSQTFEPKKEVVIQNTDTNTKALQDFNIPLNKNNVSRATPKSSVIIHEIKSTYVRAELDVSHDGLVLFSQFIYPGWRAKVDGKEQTLLEANGFQYATPIHKGHHMIEFYFQSNPLIYGAILQISALLGVILFISLNNKTKGKQLKKGQIAKKIIEF</sequence>
<dbReference type="Pfam" id="PF09586">
    <property type="entry name" value="YfhO"/>
    <property type="match status" value="1"/>
</dbReference>
<keyword evidence="1" id="KW-0812">Transmembrane</keyword>
<evidence type="ECO:0000313" key="2">
    <source>
        <dbReference type="EMBL" id="OGK73840.1"/>
    </source>
</evidence>
<dbReference type="Proteomes" id="UP000177050">
    <property type="component" value="Unassembled WGS sequence"/>
</dbReference>
<protein>
    <recommendedName>
        <fullName evidence="4">Membrane protein 6-pyruvoyl-tetrahydropterin synthase-related domain-containing protein</fullName>
    </recommendedName>
</protein>
<feature type="transmembrane region" description="Helical" evidence="1">
    <location>
        <begin position="400"/>
        <end position="419"/>
    </location>
</feature>
<feature type="transmembrane region" description="Helical" evidence="1">
    <location>
        <begin position="205"/>
        <end position="222"/>
    </location>
</feature>
<gene>
    <name evidence="2" type="ORF">A3K52_03600</name>
</gene>
<feature type="transmembrane region" description="Helical" evidence="1">
    <location>
        <begin position="138"/>
        <end position="170"/>
    </location>
</feature>
<evidence type="ECO:0008006" key="4">
    <source>
        <dbReference type="Google" id="ProtNLM"/>
    </source>
</evidence>
<feature type="transmembrane region" description="Helical" evidence="1">
    <location>
        <begin position="373"/>
        <end position="393"/>
    </location>
</feature>